<feature type="transmembrane region" description="Helical" evidence="8">
    <location>
        <begin position="94"/>
        <end position="115"/>
    </location>
</feature>
<dbReference type="GO" id="GO:0022857">
    <property type="term" value="F:transmembrane transporter activity"/>
    <property type="evidence" value="ECO:0007669"/>
    <property type="project" value="InterPro"/>
</dbReference>
<protein>
    <submittedName>
        <fullName evidence="9">Uncharacterized protein</fullName>
    </submittedName>
</protein>
<dbReference type="InterPro" id="IPR052221">
    <property type="entry name" value="SLC35F_Transporter"/>
</dbReference>
<comment type="similarity">
    <text evidence="2">Belongs to the SLC35F solute transporter family.</text>
</comment>
<comment type="subcellular location">
    <subcellularLocation>
        <location evidence="1">Membrane</location>
        <topology evidence="1">Multi-pass membrane protein</topology>
    </subcellularLocation>
</comment>
<dbReference type="AlphaFoldDB" id="A0A0C2XW67"/>
<evidence type="ECO:0000256" key="3">
    <source>
        <dbReference type="ARBA" id="ARBA00022448"/>
    </source>
</evidence>
<dbReference type="STRING" id="933852.A0A0C2XW67"/>
<evidence type="ECO:0000256" key="2">
    <source>
        <dbReference type="ARBA" id="ARBA00007863"/>
    </source>
</evidence>
<dbReference type="PANTHER" id="PTHR14233">
    <property type="entry name" value="DUF914-RELATED"/>
    <property type="match status" value="1"/>
</dbReference>
<evidence type="ECO:0000256" key="4">
    <source>
        <dbReference type="ARBA" id="ARBA00022692"/>
    </source>
</evidence>
<feature type="region of interest" description="Disordered" evidence="7">
    <location>
        <begin position="32"/>
        <end position="61"/>
    </location>
</feature>
<organism evidence="9 10">
    <name type="scientific">Serendipita vermifera MAFF 305830</name>
    <dbReference type="NCBI Taxonomy" id="933852"/>
    <lineage>
        <taxon>Eukaryota</taxon>
        <taxon>Fungi</taxon>
        <taxon>Dikarya</taxon>
        <taxon>Basidiomycota</taxon>
        <taxon>Agaricomycotina</taxon>
        <taxon>Agaricomycetes</taxon>
        <taxon>Sebacinales</taxon>
        <taxon>Serendipitaceae</taxon>
        <taxon>Serendipita</taxon>
    </lineage>
</organism>
<feature type="transmembrane region" description="Helical" evidence="8">
    <location>
        <begin position="181"/>
        <end position="203"/>
    </location>
</feature>
<keyword evidence="6 8" id="KW-0472">Membrane</keyword>
<dbReference type="InterPro" id="IPR009262">
    <property type="entry name" value="SLC35_F1/F2/F6"/>
</dbReference>
<dbReference type="HOGENOM" id="CLU_960307_0_0_1"/>
<feature type="compositionally biased region" description="Polar residues" evidence="7">
    <location>
        <begin position="49"/>
        <end position="61"/>
    </location>
</feature>
<keyword evidence="3" id="KW-0813">Transport</keyword>
<feature type="transmembrane region" description="Helical" evidence="8">
    <location>
        <begin position="235"/>
        <end position="254"/>
    </location>
</feature>
<evidence type="ECO:0000313" key="9">
    <source>
        <dbReference type="EMBL" id="KIM33102.1"/>
    </source>
</evidence>
<dbReference type="Pfam" id="PF06027">
    <property type="entry name" value="SLC35F"/>
    <property type="match status" value="2"/>
</dbReference>
<evidence type="ECO:0000313" key="10">
    <source>
        <dbReference type="Proteomes" id="UP000054097"/>
    </source>
</evidence>
<dbReference type="EMBL" id="KN824279">
    <property type="protein sequence ID" value="KIM33102.1"/>
    <property type="molecule type" value="Genomic_DNA"/>
</dbReference>
<evidence type="ECO:0000256" key="8">
    <source>
        <dbReference type="SAM" id="Phobius"/>
    </source>
</evidence>
<sequence>MAAVTENLQREVSIASNRSGVIEALPVLRDGDLKDQPSAGSSKKDLADQQESSTAENQPSTDIQAVRPPIRYDSFGIFVGSVLRRFKSLWTRRFIWSILAGQLLSFCITSTSVITTELNMSGFALPTTQTWFLYFSLFITYTPFTIYKYGFKGWGKMILKDGWKSALEHEGMRTAPWDGRVIGFIVAYTVSMYILYTVAPILYRLASSTYFNLSILTSDFYGLIFGIFLFQLKPYWLYFFAFVVVLSGLVTYFWHTAPEQGKVDSAIPAYVLAEKPPGDLEASPVTDAKN</sequence>
<evidence type="ECO:0000256" key="7">
    <source>
        <dbReference type="SAM" id="MobiDB-lite"/>
    </source>
</evidence>
<keyword evidence="5 8" id="KW-1133">Transmembrane helix</keyword>
<dbReference type="GO" id="GO:0016020">
    <property type="term" value="C:membrane"/>
    <property type="evidence" value="ECO:0007669"/>
    <property type="project" value="UniProtKB-SubCell"/>
</dbReference>
<reference evidence="9 10" key="1">
    <citation type="submission" date="2014-04" db="EMBL/GenBank/DDBJ databases">
        <authorList>
            <consortium name="DOE Joint Genome Institute"/>
            <person name="Kuo A."/>
            <person name="Zuccaro A."/>
            <person name="Kohler A."/>
            <person name="Nagy L.G."/>
            <person name="Floudas D."/>
            <person name="Copeland A."/>
            <person name="Barry K.W."/>
            <person name="Cichocki N."/>
            <person name="Veneault-Fourrey C."/>
            <person name="LaButti K."/>
            <person name="Lindquist E.A."/>
            <person name="Lipzen A."/>
            <person name="Lundell T."/>
            <person name="Morin E."/>
            <person name="Murat C."/>
            <person name="Sun H."/>
            <person name="Tunlid A."/>
            <person name="Henrissat B."/>
            <person name="Grigoriev I.V."/>
            <person name="Hibbett D.S."/>
            <person name="Martin F."/>
            <person name="Nordberg H.P."/>
            <person name="Cantor M.N."/>
            <person name="Hua S.X."/>
        </authorList>
    </citation>
    <scope>NUCLEOTIDE SEQUENCE [LARGE SCALE GENOMIC DNA]</scope>
    <source>
        <strain evidence="9 10">MAFF 305830</strain>
    </source>
</reference>
<accession>A0A0C2XW67</accession>
<dbReference type="Proteomes" id="UP000054097">
    <property type="component" value="Unassembled WGS sequence"/>
</dbReference>
<proteinExistence type="inferred from homology"/>
<feature type="transmembrane region" description="Helical" evidence="8">
    <location>
        <begin position="209"/>
        <end position="230"/>
    </location>
</feature>
<evidence type="ECO:0000256" key="6">
    <source>
        <dbReference type="ARBA" id="ARBA00023136"/>
    </source>
</evidence>
<keyword evidence="10" id="KW-1185">Reference proteome</keyword>
<dbReference type="PANTHER" id="PTHR14233:SF4">
    <property type="entry name" value="SOLUTE CARRIER FAMILY 35 MEMBER F2"/>
    <property type="match status" value="1"/>
</dbReference>
<name>A0A0C2XW67_SERVB</name>
<reference evidence="10" key="2">
    <citation type="submission" date="2015-01" db="EMBL/GenBank/DDBJ databases">
        <title>Evolutionary Origins and Diversification of the Mycorrhizal Mutualists.</title>
        <authorList>
            <consortium name="DOE Joint Genome Institute"/>
            <consortium name="Mycorrhizal Genomics Consortium"/>
            <person name="Kohler A."/>
            <person name="Kuo A."/>
            <person name="Nagy L.G."/>
            <person name="Floudas D."/>
            <person name="Copeland A."/>
            <person name="Barry K.W."/>
            <person name="Cichocki N."/>
            <person name="Veneault-Fourrey C."/>
            <person name="LaButti K."/>
            <person name="Lindquist E.A."/>
            <person name="Lipzen A."/>
            <person name="Lundell T."/>
            <person name="Morin E."/>
            <person name="Murat C."/>
            <person name="Riley R."/>
            <person name="Ohm R."/>
            <person name="Sun H."/>
            <person name="Tunlid A."/>
            <person name="Henrissat B."/>
            <person name="Grigoriev I.V."/>
            <person name="Hibbett D.S."/>
            <person name="Martin F."/>
        </authorList>
    </citation>
    <scope>NUCLEOTIDE SEQUENCE [LARGE SCALE GENOMIC DNA]</scope>
    <source>
        <strain evidence="10">MAFF 305830</strain>
    </source>
</reference>
<evidence type="ECO:0000256" key="5">
    <source>
        <dbReference type="ARBA" id="ARBA00022989"/>
    </source>
</evidence>
<feature type="transmembrane region" description="Helical" evidence="8">
    <location>
        <begin position="131"/>
        <end position="150"/>
    </location>
</feature>
<gene>
    <name evidence="9" type="ORF">M408DRAFT_20401</name>
</gene>
<keyword evidence="4 8" id="KW-0812">Transmembrane</keyword>
<dbReference type="OrthoDB" id="3245543at2759"/>
<evidence type="ECO:0000256" key="1">
    <source>
        <dbReference type="ARBA" id="ARBA00004141"/>
    </source>
</evidence>